<dbReference type="EMBL" id="DSUH01000164">
    <property type="protein sequence ID" value="HGU32591.1"/>
    <property type="molecule type" value="Genomic_DNA"/>
</dbReference>
<proteinExistence type="predicted"/>
<dbReference type="AlphaFoldDB" id="A0A7C4RQS7"/>
<evidence type="ECO:0000313" key="1">
    <source>
        <dbReference type="EMBL" id="HGU32591.1"/>
    </source>
</evidence>
<accession>A0A7C4RQS7</accession>
<organism evidence="1">
    <name type="scientific">Desulfatirhabdium butyrativorans</name>
    <dbReference type="NCBI Taxonomy" id="340467"/>
    <lineage>
        <taxon>Bacteria</taxon>
        <taxon>Pseudomonadati</taxon>
        <taxon>Thermodesulfobacteriota</taxon>
        <taxon>Desulfobacteria</taxon>
        <taxon>Desulfobacterales</taxon>
        <taxon>Desulfatirhabdiaceae</taxon>
        <taxon>Desulfatirhabdium</taxon>
    </lineage>
</organism>
<reference evidence="1" key="1">
    <citation type="journal article" date="2020" name="mSystems">
        <title>Genome- and Community-Level Interaction Insights into Carbon Utilization and Element Cycling Functions of Hydrothermarchaeota in Hydrothermal Sediment.</title>
        <authorList>
            <person name="Zhou Z."/>
            <person name="Liu Y."/>
            <person name="Xu W."/>
            <person name="Pan J."/>
            <person name="Luo Z.H."/>
            <person name="Li M."/>
        </authorList>
    </citation>
    <scope>NUCLEOTIDE SEQUENCE [LARGE SCALE GENOMIC DNA]</scope>
    <source>
        <strain evidence="1">SpSt-477</strain>
    </source>
</reference>
<comment type="caution">
    <text evidence="1">The sequence shown here is derived from an EMBL/GenBank/DDBJ whole genome shotgun (WGS) entry which is preliminary data.</text>
</comment>
<name>A0A7C4RQS7_9BACT</name>
<protein>
    <submittedName>
        <fullName evidence="1">Uncharacterized protein</fullName>
    </submittedName>
</protein>
<gene>
    <name evidence="1" type="ORF">ENS29_07030</name>
</gene>
<sequence>MRRTIGRIGVVVAVLLVIGTAWAAVNVQQYLNPDGTVNQAAIEAAIAGGADPVQLASDLAKANPGLADEFAVAIAAAAPNVDLGALAAAIACVVPPAQAAEVVNALIAAFPGAADQILAAIQSDPNVPETCKVAVQQTTQPMMIGSTFNTVNQTTNQTNTLQTQNTENQQYQEQKADQGRAPSPSI</sequence>